<dbReference type="STRING" id="1120955.SAMN03080610_03021"/>
<keyword evidence="5" id="KW-1185">Reference proteome</keyword>
<dbReference type="Proteomes" id="UP000199347">
    <property type="component" value="Unassembled WGS sequence"/>
</dbReference>
<dbReference type="Pfam" id="PF01970">
    <property type="entry name" value="TctA"/>
    <property type="match status" value="1"/>
</dbReference>
<keyword evidence="2" id="KW-0812">Transmembrane</keyword>
<evidence type="ECO:0000259" key="3">
    <source>
        <dbReference type="Pfam" id="PF01970"/>
    </source>
</evidence>
<feature type="transmembrane region" description="Helical" evidence="2">
    <location>
        <begin position="261"/>
        <end position="282"/>
    </location>
</feature>
<dbReference type="OrthoDB" id="9791872at2"/>
<dbReference type="RefSeq" id="WP_092815066.1">
    <property type="nucleotide sequence ID" value="NZ_FMVW01000008.1"/>
</dbReference>
<feature type="transmembrane region" description="Helical" evidence="2">
    <location>
        <begin position="357"/>
        <end position="378"/>
    </location>
</feature>
<evidence type="ECO:0000256" key="1">
    <source>
        <dbReference type="SAM" id="MobiDB-lite"/>
    </source>
</evidence>
<protein>
    <submittedName>
        <fullName evidence="4">Putative tricarboxylic transport membrane protein</fullName>
    </submittedName>
</protein>
<evidence type="ECO:0000313" key="5">
    <source>
        <dbReference type="Proteomes" id="UP000199347"/>
    </source>
</evidence>
<feature type="compositionally biased region" description="Low complexity" evidence="1">
    <location>
        <begin position="301"/>
        <end position="313"/>
    </location>
</feature>
<dbReference type="PANTHER" id="PTHR35342:SF5">
    <property type="entry name" value="TRICARBOXYLIC TRANSPORT PROTEIN"/>
    <property type="match status" value="1"/>
</dbReference>
<gene>
    <name evidence="4" type="ORF">SAMN03080610_03021</name>
</gene>
<dbReference type="PANTHER" id="PTHR35342">
    <property type="entry name" value="TRICARBOXYLIC TRANSPORT PROTEIN"/>
    <property type="match status" value="1"/>
</dbReference>
<proteinExistence type="predicted"/>
<feature type="transmembrane region" description="Helical" evidence="2">
    <location>
        <begin position="58"/>
        <end position="82"/>
    </location>
</feature>
<feature type="domain" description="DUF112" evidence="3">
    <location>
        <begin position="22"/>
        <end position="440"/>
    </location>
</feature>
<dbReference type="AlphaFoldDB" id="A0A1G5P272"/>
<name>A0A1G5P272_AFIMA</name>
<evidence type="ECO:0000256" key="2">
    <source>
        <dbReference type="SAM" id="Phobius"/>
    </source>
</evidence>
<feature type="transmembrane region" description="Helical" evidence="2">
    <location>
        <begin position="320"/>
        <end position="345"/>
    </location>
</feature>
<feature type="transmembrane region" description="Helical" evidence="2">
    <location>
        <begin position="398"/>
        <end position="425"/>
    </location>
</feature>
<dbReference type="InterPro" id="IPR002823">
    <property type="entry name" value="DUF112_TM"/>
</dbReference>
<evidence type="ECO:0000313" key="4">
    <source>
        <dbReference type="EMBL" id="SCZ43279.1"/>
    </source>
</evidence>
<reference evidence="4 5" key="1">
    <citation type="submission" date="2016-10" db="EMBL/GenBank/DDBJ databases">
        <authorList>
            <person name="de Groot N.N."/>
        </authorList>
    </citation>
    <scope>NUCLEOTIDE SEQUENCE [LARGE SCALE GENOMIC DNA]</scope>
    <source>
        <strain evidence="4 5">DSM 2698</strain>
    </source>
</reference>
<feature type="compositionally biased region" description="Basic and acidic residues" evidence="1">
    <location>
        <begin position="289"/>
        <end position="300"/>
    </location>
</feature>
<feature type="transmembrane region" description="Helical" evidence="2">
    <location>
        <begin position="139"/>
        <end position="159"/>
    </location>
</feature>
<organism evidence="4 5">
    <name type="scientific">Afifella marina DSM 2698</name>
    <dbReference type="NCBI Taxonomy" id="1120955"/>
    <lineage>
        <taxon>Bacteria</taxon>
        <taxon>Pseudomonadati</taxon>
        <taxon>Pseudomonadota</taxon>
        <taxon>Alphaproteobacteria</taxon>
        <taxon>Hyphomicrobiales</taxon>
        <taxon>Afifellaceae</taxon>
        <taxon>Afifella</taxon>
    </lineage>
</organism>
<dbReference type="EMBL" id="FMVW01000008">
    <property type="protein sequence ID" value="SCZ43279.1"/>
    <property type="molecule type" value="Genomic_DNA"/>
</dbReference>
<feature type="transmembrane region" description="Helical" evidence="2">
    <location>
        <begin position="171"/>
        <end position="191"/>
    </location>
</feature>
<keyword evidence="2" id="KW-1133">Transmembrane helix</keyword>
<sequence>MIDGLALSQSLDLLFSGYGPWLYVLPGLLIGLVFGAIPGLQISMAMAVFLPLTWNMDFLQAMLFLTSIFTGGAYGGGVTAILMNIPGSSSSVATAFDGYPMARQGRHNEALGLGLGASVVGAFVGYVLLFLLIEPLTVVVLKLGPLEMVMVVFWGLTLIATLNDSTMAKGLYAGLLGLLLSQIGMSTTGTMRTTIGNPYLIDGIPVVPAMIGMFAASELLRLRGNSYLVDAKGLRTISLSALLKGFLKTFRYPKTLIRGSLIGALIGAVPGVGSSVANLVAYGEVRRSSDHPEKFGKGEPEGVVAAESSNSSSEGGSMTALLALGVPGGAATAVLLAAFSFHNLVGGPSFIRDNRDVVYSIIIGNMGQVILLAIVGILSLRVLGMVVRVPLSYLVPSVLALCAWGGFGITGTVAGPVTVAVFAGLGWMMRRHSYPVAATVIGLLLGRMTEGEMVRTLQISGGNPLAYLAERPIAILFLILLLLSAVVLPLWRRHRENRQSAEEATAGSS</sequence>
<feature type="region of interest" description="Disordered" evidence="1">
    <location>
        <begin position="289"/>
        <end position="313"/>
    </location>
</feature>
<feature type="transmembrane region" description="Helical" evidence="2">
    <location>
        <begin position="110"/>
        <end position="133"/>
    </location>
</feature>
<keyword evidence="2" id="KW-0472">Membrane</keyword>
<accession>A0A1G5P272</accession>
<feature type="transmembrane region" description="Helical" evidence="2">
    <location>
        <begin position="473"/>
        <end position="491"/>
    </location>
</feature>
<feature type="transmembrane region" description="Helical" evidence="2">
    <location>
        <begin position="21"/>
        <end position="52"/>
    </location>
</feature>
<feature type="transmembrane region" description="Helical" evidence="2">
    <location>
        <begin position="432"/>
        <end position="449"/>
    </location>
</feature>